<dbReference type="GO" id="GO:0016036">
    <property type="term" value="P:cellular response to phosphate starvation"/>
    <property type="evidence" value="ECO:0007669"/>
    <property type="project" value="TreeGrafter"/>
</dbReference>
<dbReference type="InterPro" id="IPR036890">
    <property type="entry name" value="HATPase_C_sf"/>
</dbReference>
<dbReference type="RefSeq" id="WP_018029911.1">
    <property type="nucleotide sequence ID" value="NZ_LS483343.1"/>
</dbReference>
<dbReference type="PANTHER" id="PTHR45453:SF1">
    <property type="entry name" value="PHOSPHATE REGULON SENSOR PROTEIN PHOR"/>
    <property type="match status" value="1"/>
</dbReference>
<dbReference type="InterPro" id="IPR050351">
    <property type="entry name" value="BphY/WalK/GraS-like"/>
</dbReference>
<dbReference type="STRING" id="1123303.GCA_000372425_00582"/>
<dbReference type="Pfam" id="PF02518">
    <property type="entry name" value="HATPase_c"/>
    <property type="match status" value="1"/>
</dbReference>
<dbReference type="GO" id="GO:0004721">
    <property type="term" value="F:phosphoprotein phosphatase activity"/>
    <property type="evidence" value="ECO:0007669"/>
    <property type="project" value="TreeGrafter"/>
</dbReference>
<keyword evidence="7" id="KW-0902">Two-component regulatory system</keyword>
<dbReference type="SMART" id="SM00388">
    <property type="entry name" value="HisKA"/>
    <property type="match status" value="1"/>
</dbReference>
<dbReference type="Pfam" id="PF00512">
    <property type="entry name" value="HisKA"/>
    <property type="match status" value="1"/>
</dbReference>
<evidence type="ECO:0000259" key="9">
    <source>
        <dbReference type="PROSITE" id="PS50109"/>
    </source>
</evidence>
<proteinExistence type="predicted"/>
<dbReference type="SMART" id="SM00387">
    <property type="entry name" value="HATPase_c"/>
    <property type="match status" value="1"/>
</dbReference>
<evidence type="ECO:0000256" key="2">
    <source>
        <dbReference type="ARBA" id="ARBA00004370"/>
    </source>
</evidence>
<protein>
    <recommendedName>
        <fullName evidence="3">histidine kinase</fullName>
        <ecNumber evidence="3">2.7.13.3</ecNumber>
    </recommendedName>
</protein>
<evidence type="ECO:0000313" key="10">
    <source>
        <dbReference type="EMBL" id="SQF40485.1"/>
    </source>
</evidence>
<name>A0A2X3VRY3_9STRE</name>
<feature type="domain" description="Histidine kinase" evidence="9">
    <location>
        <begin position="202"/>
        <end position="411"/>
    </location>
</feature>
<keyword evidence="5 10" id="KW-0808">Transferase</keyword>
<dbReference type="PROSITE" id="PS50109">
    <property type="entry name" value="HIS_KIN"/>
    <property type="match status" value="1"/>
</dbReference>
<dbReference type="SUPFAM" id="SSF55874">
    <property type="entry name" value="ATPase domain of HSP90 chaperone/DNA topoisomerase II/histidine kinase"/>
    <property type="match status" value="1"/>
</dbReference>
<keyword evidence="8" id="KW-0472">Membrane</keyword>
<dbReference type="GO" id="GO:0005886">
    <property type="term" value="C:plasma membrane"/>
    <property type="evidence" value="ECO:0007669"/>
    <property type="project" value="TreeGrafter"/>
</dbReference>
<reference evidence="10 11" key="1">
    <citation type="submission" date="2018-06" db="EMBL/GenBank/DDBJ databases">
        <authorList>
            <consortium name="Pathogen Informatics"/>
            <person name="Doyle S."/>
        </authorList>
    </citation>
    <scope>NUCLEOTIDE SEQUENCE [LARGE SCALE GENOMIC DNA]</scope>
    <source>
        <strain evidence="10 11">NCTC12278</strain>
    </source>
</reference>
<dbReference type="Gene3D" id="3.30.565.10">
    <property type="entry name" value="Histidine kinase-like ATPase, C-terminal domain"/>
    <property type="match status" value="1"/>
</dbReference>
<evidence type="ECO:0000256" key="7">
    <source>
        <dbReference type="ARBA" id="ARBA00023012"/>
    </source>
</evidence>
<accession>A0A2X3VRY3</accession>
<keyword evidence="8" id="KW-0812">Transmembrane</keyword>
<dbReference type="GO" id="GO:0000155">
    <property type="term" value="F:phosphorelay sensor kinase activity"/>
    <property type="evidence" value="ECO:0007669"/>
    <property type="project" value="InterPro"/>
</dbReference>
<keyword evidence="4" id="KW-0597">Phosphoprotein</keyword>
<dbReference type="Proteomes" id="UP000249495">
    <property type="component" value="Chromosome 1"/>
</dbReference>
<dbReference type="InterPro" id="IPR036097">
    <property type="entry name" value="HisK_dim/P_sf"/>
</dbReference>
<dbReference type="EMBL" id="LS483343">
    <property type="protein sequence ID" value="SQF40485.1"/>
    <property type="molecule type" value="Genomic_DNA"/>
</dbReference>
<evidence type="ECO:0000256" key="1">
    <source>
        <dbReference type="ARBA" id="ARBA00000085"/>
    </source>
</evidence>
<organism evidence="10 11">
    <name type="scientific">Streptococcus ferus</name>
    <dbReference type="NCBI Taxonomy" id="1345"/>
    <lineage>
        <taxon>Bacteria</taxon>
        <taxon>Bacillati</taxon>
        <taxon>Bacillota</taxon>
        <taxon>Bacilli</taxon>
        <taxon>Lactobacillales</taxon>
        <taxon>Streptococcaceae</taxon>
        <taxon>Streptococcus</taxon>
    </lineage>
</organism>
<evidence type="ECO:0000256" key="3">
    <source>
        <dbReference type="ARBA" id="ARBA00012438"/>
    </source>
</evidence>
<dbReference type="AlphaFoldDB" id="A0A2X3VRY3"/>
<evidence type="ECO:0000313" key="11">
    <source>
        <dbReference type="Proteomes" id="UP000249495"/>
    </source>
</evidence>
<dbReference type="PROSITE" id="PS51257">
    <property type="entry name" value="PROKAR_LIPOPROTEIN"/>
    <property type="match status" value="1"/>
</dbReference>
<dbReference type="InterPro" id="IPR003661">
    <property type="entry name" value="HisK_dim/P_dom"/>
</dbReference>
<dbReference type="InterPro" id="IPR003594">
    <property type="entry name" value="HATPase_dom"/>
</dbReference>
<evidence type="ECO:0000256" key="6">
    <source>
        <dbReference type="ARBA" id="ARBA00022777"/>
    </source>
</evidence>
<dbReference type="CDD" id="cd00082">
    <property type="entry name" value="HisKA"/>
    <property type="match status" value="1"/>
</dbReference>
<dbReference type="Gene3D" id="1.10.287.130">
    <property type="match status" value="1"/>
</dbReference>
<keyword evidence="11" id="KW-1185">Reference proteome</keyword>
<dbReference type="SUPFAM" id="SSF47384">
    <property type="entry name" value="Homodimeric domain of signal transducing histidine kinase"/>
    <property type="match status" value="1"/>
</dbReference>
<dbReference type="InterPro" id="IPR005467">
    <property type="entry name" value="His_kinase_dom"/>
</dbReference>
<dbReference type="KEGG" id="sfer:NCTC12278_01055"/>
<comment type="subcellular location">
    <subcellularLocation>
        <location evidence="2">Membrane</location>
    </subcellularLocation>
</comment>
<keyword evidence="6 10" id="KW-0418">Kinase</keyword>
<feature type="transmembrane region" description="Helical" evidence="8">
    <location>
        <begin position="166"/>
        <end position="186"/>
    </location>
</feature>
<evidence type="ECO:0000256" key="5">
    <source>
        <dbReference type="ARBA" id="ARBA00022679"/>
    </source>
</evidence>
<dbReference type="OrthoDB" id="9813151at2"/>
<evidence type="ECO:0000256" key="8">
    <source>
        <dbReference type="SAM" id="Phobius"/>
    </source>
</evidence>
<comment type="catalytic activity">
    <reaction evidence="1">
        <text>ATP + protein L-histidine = ADP + protein N-phospho-L-histidine.</text>
        <dbReference type="EC" id="2.7.13.3"/>
    </reaction>
</comment>
<dbReference type="EC" id="2.7.13.3" evidence="3"/>
<sequence>MFRKIRFRFILIAALAISCILIAFIGVLNSVSIVRNNNEINTVLSILSNHKGEFPGTAQVIKEDSNRDINIADINQYQYYSYRLNKDEEVSTVNLKHINNVSQNDLEKMLDKVRLSSKRGIFRYDGHVYSYQVKQNKTNGSYLVVVLDITRFTNERSDLFALSVQMSLYSLVFFILVVSLFSGFAIKPFVENYEKQKEFITNAGHELKTPLAIISANNELQELMTGETEWTKSTKDQVSRLTSLINQLVTLARLEERTDLVFEELDFSDLVQDAAEDFKALVIKDGKTFSMAIEPDLKVRGEHQSLFELVTILVDNANKYCDDEGTVTVRLSRTNSPIRKAKLEVSNTYKAGKNVDYSRFFERFYRKDESHNSQKSGYGIGLSMAQSIVSIVKGKISVHYKGDTITFKVIL</sequence>
<evidence type="ECO:0000256" key="4">
    <source>
        <dbReference type="ARBA" id="ARBA00022553"/>
    </source>
</evidence>
<gene>
    <name evidence="10" type="primary">tcrY</name>
    <name evidence="10" type="ORF">NCTC12278_01055</name>
</gene>
<dbReference type="PANTHER" id="PTHR45453">
    <property type="entry name" value="PHOSPHATE REGULON SENSOR PROTEIN PHOR"/>
    <property type="match status" value="1"/>
</dbReference>
<keyword evidence="8" id="KW-1133">Transmembrane helix</keyword>